<evidence type="ECO:0000256" key="1">
    <source>
        <dbReference type="ARBA" id="ARBA00022801"/>
    </source>
</evidence>
<dbReference type="InterPro" id="IPR013078">
    <property type="entry name" value="His_Pase_superF_clade-1"/>
</dbReference>
<keyword evidence="3" id="KW-1185">Reference proteome</keyword>
<sequence>MKEETDSGVVQGLAYARAMDTALALVRHGQTDWNLAGRMQGRTDIDLNDTGRAQARELGRELNGQNWDLVVASPLSRAQETALLIAAELDVEHAAPVADVIERGFGPLEGRIMAEVSEAEAATLAAETEDRETVLHRMLGALSVLVQENPGRKILVISHGAAMRIVRDALAGVRIHDGVTNGELLKIDLERMHELREELGLVTAH</sequence>
<dbReference type="RefSeq" id="WP_194446455.1">
    <property type="nucleotide sequence ID" value="NZ_BMKX01000007.1"/>
</dbReference>
<dbReference type="CDD" id="cd07067">
    <property type="entry name" value="HP_PGM_like"/>
    <property type="match status" value="1"/>
</dbReference>
<comment type="caution">
    <text evidence="2">The sequence shown here is derived from an EMBL/GenBank/DDBJ whole genome shotgun (WGS) entry which is preliminary data.</text>
</comment>
<protein>
    <recommendedName>
        <fullName evidence="4">Histidine phosphatase family protein</fullName>
    </recommendedName>
</protein>
<dbReference type="SMART" id="SM00855">
    <property type="entry name" value="PGAM"/>
    <property type="match status" value="1"/>
</dbReference>
<dbReference type="InterPro" id="IPR051695">
    <property type="entry name" value="Phosphoglycerate_Mutase"/>
</dbReference>
<proteinExistence type="predicted"/>
<dbReference type="Pfam" id="PF00300">
    <property type="entry name" value="His_Phos_1"/>
    <property type="match status" value="1"/>
</dbReference>
<evidence type="ECO:0008006" key="4">
    <source>
        <dbReference type="Google" id="ProtNLM"/>
    </source>
</evidence>
<reference evidence="3" key="1">
    <citation type="journal article" date="2019" name="Int. J. Syst. Evol. Microbiol.">
        <title>The Global Catalogue of Microorganisms (GCM) 10K type strain sequencing project: providing services to taxonomists for standard genome sequencing and annotation.</title>
        <authorList>
            <consortium name="The Broad Institute Genomics Platform"/>
            <consortium name="The Broad Institute Genome Sequencing Center for Infectious Disease"/>
            <person name="Wu L."/>
            <person name="Ma J."/>
        </authorList>
    </citation>
    <scope>NUCLEOTIDE SEQUENCE [LARGE SCALE GENOMIC DNA]</scope>
    <source>
        <strain evidence="3">CGMCC 1.3685</strain>
    </source>
</reference>
<dbReference type="InterPro" id="IPR001345">
    <property type="entry name" value="PG/BPGM_mutase_AS"/>
</dbReference>
<dbReference type="EMBL" id="BMKX01000007">
    <property type="protein sequence ID" value="GGJ66495.1"/>
    <property type="molecule type" value="Genomic_DNA"/>
</dbReference>
<keyword evidence="1" id="KW-0378">Hydrolase</keyword>
<accession>A0ABQ2DP83</accession>
<gene>
    <name evidence="2" type="ORF">GCM10007173_26740</name>
</gene>
<dbReference type="PROSITE" id="PS00175">
    <property type="entry name" value="PG_MUTASE"/>
    <property type="match status" value="1"/>
</dbReference>
<dbReference type="InterPro" id="IPR029033">
    <property type="entry name" value="His_PPase_superfam"/>
</dbReference>
<evidence type="ECO:0000313" key="2">
    <source>
        <dbReference type="EMBL" id="GGJ66495.1"/>
    </source>
</evidence>
<name>A0ABQ2DP83_9MICC</name>
<dbReference type="Gene3D" id="3.40.50.1240">
    <property type="entry name" value="Phosphoglycerate mutase-like"/>
    <property type="match status" value="1"/>
</dbReference>
<dbReference type="PANTHER" id="PTHR46517:SF1">
    <property type="entry name" value="FRUCTOSE-2,6-BISPHOSPHATASE TIGAR"/>
    <property type="match status" value="1"/>
</dbReference>
<dbReference type="Proteomes" id="UP000606115">
    <property type="component" value="Unassembled WGS sequence"/>
</dbReference>
<dbReference type="GeneID" id="303305019"/>
<dbReference type="PANTHER" id="PTHR46517">
    <property type="entry name" value="FRUCTOSE-2,6-BISPHOSPHATASE TIGAR"/>
    <property type="match status" value="1"/>
</dbReference>
<dbReference type="SUPFAM" id="SSF53254">
    <property type="entry name" value="Phosphoglycerate mutase-like"/>
    <property type="match status" value="1"/>
</dbReference>
<organism evidence="2 3">
    <name type="scientific">Glutamicibacter ardleyensis</name>
    <dbReference type="NCBI Taxonomy" id="225894"/>
    <lineage>
        <taxon>Bacteria</taxon>
        <taxon>Bacillati</taxon>
        <taxon>Actinomycetota</taxon>
        <taxon>Actinomycetes</taxon>
        <taxon>Micrococcales</taxon>
        <taxon>Micrococcaceae</taxon>
        <taxon>Glutamicibacter</taxon>
    </lineage>
</organism>
<evidence type="ECO:0000313" key="3">
    <source>
        <dbReference type="Proteomes" id="UP000606115"/>
    </source>
</evidence>